<comment type="caution">
    <text evidence="1">The sequence shown here is derived from an EMBL/GenBank/DDBJ whole genome shotgun (WGS) entry which is preliminary data.</text>
</comment>
<organism evidence="1 2">
    <name type="scientific">Rhizoctonia solani 123E</name>
    <dbReference type="NCBI Taxonomy" id="1423351"/>
    <lineage>
        <taxon>Eukaryota</taxon>
        <taxon>Fungi</taxon>
        <taxon>Dikarya</taxon>
        <taxon>Basidiomycota</taxon>
        <taxon>Agaricomycotina</taxon>
        <taxon>Agaricomycetes</taxon>
        <taxon>Cantharellales</taxon>
        <taxon>Ceratobasidiaceae</taxon>
        <taxon>Rhizoctonia</taxon>
    </lineage>
</organism>
<protein>
    <submittedName>
        <fullName evidence="1">Uncharacterized protein</fullName>
    </submittedName>
</protein>
<reference evidence="1 2" key="1">
    <citation type="submission" date="2013-12" db="EMBL/GenBank/DDBJ databases">
        <authorList>
            <person name="Cubeta M."/>
            <person name="Pakala S."/>
            <person name="Fedorova N."/>
            <person name="Thomas E."/>
            <person name="Dean R."/>
            <person name="Jabaji S."/>
            <person name="Neate S."/>
            <person name="Toda T."/>
            <person name="Tavantzis S."/>
            <person name="Vilgalys R."/>
            <person name="Bharathan N."/>
            <person name="Pakala S."/>
            <person name="Losada L.S."/>
            <person name="Zafar N."/>
            <person name="Nierman W."/>
        </authorList>
    </citation>
    <scope>NUCLEOTIDE SEQUENCE [LARGE SCALE GENOMIC DNA]</scope>
    <source>
        <strain evidence="1 2">123E</strain>
    </source>
</reference>
<sequence length="212" mass="24193">MATNEVRLYYREFGQAVLAATRFAITAYAPNKNPKRDLKQQIIWALEERNGRTQPEVPLDEITKALNKRVLQKYISTSDHKDVRDKTIGLAVPQQEYFLRIDYKPVPGYDDYKRPADPTLPAEKKKRASFDKIVAGGGFGIHFNARYLGKIPPPRGDDYPPLGAFITIGDQYPTELKAKFDEYLGPLQKETLSVQAILNYWRRGVPVPQNPQ</sequence>
<keyword evidence="2" id="KW-1185">Reference proteome</keyword>
<dbReference type="HOGENOM" id="CLU_1355320_0_0_1"/>
<gene>
    <name evidence="1" type="ORF">V565_094700</name>
</gene>
<evidence type="ECO:0000313" key="2">
    <source>
        <dbReference type="Proteomes" id="UP000027456"/>
    </source>
</evidence>
<accession>A0A074RWP4</accession>
<dbReference type="OrthoDB" id="3139948at2759"/>
<dbReference type="AlphaFoldDB" id="A0A074RWP4"/>
<proteinExistence type="predicted"/>
<dbReference type="EMBL" id="AZST01000331">
    <property type="protein sequence ID" value="KEP49710.1"/>
    <property type="molecule type" value="Genomic_DNA"/>
</dbReference>
<dbReference type="Proteomes" id="UP000027456">
    <property type="component" value="Unassembled WGS sequence"/>
</dbReference>
<name>A0A074RWP4_9AGAM</name>
<evidence type="ECO:0000313" key="1">
    <source>
        <dbReference type="EMBL" id="KEP49710.1"/>
    </source>
</evidence>